<reference evidence="2 3" key="1">
    <citation type="submission" date="2016-06" db="EMBL/GenBank/DDBJ databases">
        <authorList>
            <person name="Kjaerup R.B."/>
            <person name="Dalgaard T.S."/>
            <person name="Juul-Madsen H.R."/>
        </authorList>
    </citation>
    <scope>NUCLEOTIDE SEQUENCE [LARGE SCALE GENOMIC DNA]</scope>
    <source>
        <strain evidence="2 3">1S159</strain>
    </source>
</reference>
<comment type="caution">
    <text evidence="2">The sequence shown here is derived from an EMBL/GenBank/DDBJ whole genome shotgun (WGS) entry which is preliminary data.</text>
</comment>
<dbReference type="RefSeq" id="WP_065612292.1">
    <property type="nucleotide sequence ID" value="NZ_CAWMPN010000061.1"/>
</dbReference>
<evidence type="ECO:0000313" key="2">
    <source>
        <dbReference type="EMBL" id="OCH14870.1"/>
    </source>
</evidence>
<feature type="chain" id="PRO_5008632160" description="VCBS repeat-containing protein" evidence="1">
    <location>
        <begin position="19"/>
        <end position="178"/>
    </location>
</feature>
<evidence type="ECO:0000313" key="3">
    <source>
        <dbReference type="Proteomes" id="UP000093523"/>
    </source>
</evidence>
<organism evidence="2 3">
    <name type="scientific">Aliivibrio logei</name>
    <name type="common">Vibrio logei</name>
    <dbReference type="NCBI Taxonomy" id="688"/>
    <lineage>
        <taxon>Bacteria</taxon>
        <taxon>Pseudomonadati</taxon>
        <taxon>Pseudomonadota</taxon>
        <taxon>Gammaproteobacteria</taxon>
        <taxon>Vibrionales</taxon>
        <taxon>Vibrionaceae</taxon>
        <taxon>Aliivibrio</taxon>
    </lineage>
</organism>
<evidence type="ECO:0000256" key="1">
    <source>
        <dbReference type="SAM" id="SignalP"/>
    </source>
</evidence>
<protein>
    <recommendedName>
        <fullName evidence="4">VCBS repeat-containing protein</fullName>
    </recommendedName>
</protein>
<dbReference type="AlphaFoldDB" id="A0A1B9NT78"/>
<evidence type="ECO:0008006" key="4">
    <source>
        <dbReference type="Google" id="ProtNLM"/>
    </source>
</evidence>
<name>A0A1B9NT78_ALILO</name>
<proteinExistence type="predicted"/>
<dbReference type="EMBL" id="MAJU01000061">
    <property type="protein sequence ID" value="OCH14870.1"/>
    <property type="molecule type" value="Genomic_DNA"/>
</dbReference>
<dbReference type="Proteomes" id="UP000093523">
    <property type="component" value="Unassembled WGS sequence"/>
</dbReference>
<feature type="signal peptide" evidence="1">
    <location>
        <begin position="1"/>
        <end position="18"/>
    </location>
</feature>
<dbReference type="OrthoDB" id="5904605at2"/>
<accession>A0A1B9NT78</accession>
<gene>
    <name evidence="2" type="ORF">A6E04_20795</name>
</gene>
<sequence length="178" mass="20147">MKNSIIVTLFLFSLSSHASSRYPLEPFTIVNGSSAYYGVKSFELGDLDNDGVKEIIYLSNQNEFNVVEYQKPIDSSFLASVHNTKWKLKDHEYNNNNNNFYIVFDLSANGVHLFLNGQFSSPITLSLTNGILQGTSGNSSVMIYKITDHMIWGEIKDSRLDTSIRTMPRKFQAIRKSS</sequence>
<keyword evidence="1" id="KW-0732">Signal</keyword>